<sequence length="45" mass="5576">MKGAYHKNKFPFQLLKTKNDFKKFNIRLIISSYQVNFLIMRRLQR</sequence>
<evidence type="ECO:0000313" key="1">
    <source>
        <dbReference type="EMBL" id="ELR72117.1"/>
    </source>
</evidence>
<name>L8JY29_9BACT</name>
<dbReference type="Proteomes" id="UP000011135">
    <property type="component" value="Unassembled WGS sequence"/>
</dbReference>
<protein>
    <submittedName>
        <fullName evidence="1">Uncharacterized protein</fullName>
    </submittedName>
</protein>
<dbReference type="AlphaFoldDB" id="L8JY29"/>
<evidence type="ECO:0000313" key="2">
    <source>
        <dbReference type="Proteomes" id="UP000011135"/>
    </source>
</evidence>
<gene>
    <name evidence="1" type="ORF">C900_01859</name>
</gene>
<accession>L8JY29</accession>
<dbReference type="EMBL" id="AMZN01000027">
    <property type="protein sequence ID" value="ELR72117.1"/>
    <property type="molecule type" value="Genomic_DNA"/>
</dbReference>
<reference evidence="1 2" key="1">
    <citation type="submission" date="2012-12" db="EMBL/GenBank/DDBJ databases">
        <title>Genome assembly of Fulvivirga imtechensis AK7.</title>
        <authorList>
            <person name="Nupur N."/>
            <person name="Khatri I."/>
            <person name="Kumar R."/>
            <person name="Subramanian S."/>
            <person name="Pinnaka A."/>
        </authorList>
    </citation>
    <scope>NUCLEOTIDE SEQUENCE [LARGE SCALE GENOMIC DNA]</scope>
    <source>
        <strain evidence="1 2">AK7</strain>
    </source>
</reference>
<comment type="caution">
    <text evidence="1">The sequence shown here is derived from an EMBL/GenBank/DDBJ whole genome shotgun (WGS) entry which is preliminary data.</text>
</comment>
<keyword evidence="2" id="KW-1185">Reference proteome</keyword>
<organism evidence="1 2">
    <name type="scientific">Fulvivirga imtechensis AK7</name>
    <dbReference type="NCBI Taxonomy" id="1237149"/>
    <lineage>
        <taxon>Bacteria</taxon>
        <taxon>Pseudomonadati</taxon>
        <taxon>Bacteroidota</taxon>
        <taxon>Cytophagia</taxon>
        <taxon>Cytophagales</taxon>
        <taxon>Fulvivirgaceae</taxon>
        <taxon>Fulvivirga</taxon>
    </lineage>
</organism>
<proteinExistence type="predicted"/>